<organism evidence="1 2">
    <name type="scientific">Candidatus Avoscillospira stercorigallinarum</name>
    <dbReference type="NCBI Taxonomy" id="2840708"/>
    <lineage>
        <taxon>Bacteria</taxon>
        <taxon>Bacillati</taxon>
        <taxon>Bacillota</taxon>
        <taxon>Clostridia</taxon>
        <taxon>Eubacteriales</taxon>
        <taxon>Oscillospiraceae</taxon>
        <taxon>Oscillospiraceae incertae sedis</taxon>
        <taxon>Candidatus Avoscillospira</taxon>
    </lineage>
</organism>
<dbReference type="Pfam" id="PF00756">
    <property type="entry name" value="Esterase"/>
    <property type="match status" value="1"/>
</dbReference>
<proteinExistence type="predicted"/>
<dbReference type="InterPro" id="IPR050583">
    <property type="entry name" value="Mycobacterial_A85_antigen"/>
</dbReference>
<dbReference type="PANTHER" id="PTHR48098">
    <property type="entry name" value="ENTEROCHELIN ESTERASE-RELATED"/>
    <property type="match status" value="1"/>
</dbReference>
<dbReference type="PANTHER" id="PTHR48098:SF1">
    <property type="entry name" value="DIACYLGLYCEROL ACYLTRANSFERASE_MYCOLYLTRANSFERASE AG85A"/>
    <property type="match status" value="1"/>
</dbReference>
<comment type="caution">
    <text evidence="1">The sequence shown here is derived from an EMBL/GenBank/DDBJ whole genome shotgun (WGS) entry which is preliminary data.</text>
</comment>
<protein>
    <submittedName>
        <fullName evidence="1">Esterase</fullName>
    </submittedName>
</protein>
<dbReference type="Gene3D" id="3.40.50.1820">
    <property type="entry name" value="alpha/beta hydrolase"/>
    <property type="match status" value="1"/>
</dbReference>
<dbReference type="SUPFAM" id="SSF53474">
    <property type="entry name" value="alpha/beta-Hydrolases"/>
    <property type="match status" value="1"/>
</dbReference>
<dbReference type="InterPro" id="IPR029058">
    <property type="entry name" value="AB_hydrolase_fold"/>
</dbReference>
<dbReference type="InterPro" id="IPR000801">
    <property type="entry name" value="Esterase-like"/>
</dbReference>
<accession>A0A9D0Z5E0</accession>
<dbReference type="Proteomes" id="UP000886874">
    <property type="component" value="Unassembled WGS sequence"/>
</dbReference>
<dbReference type="GO" id="GO:0016747">
    <property type="term" value="F:acyltransferase activity, transferring groups other than amino-acyl groups"/>
    <property type="evidence" value="ECO:0007669"/>
    <property type="project" value="TreeGrafter"/>
</dbReference>
<evidence type="ECO:0000313" key="1">
    <source>
        <dbReference type="EMBL" id="HIQ69309.1"/>
    </source>
</evidence>
<name>A0A9D0Z5E0_9FIRM</name>
<reference evidence="1" key="1">
    <citation type="submission" date="2020-10" db="EMBL/GenBank/DDBJ databases">
        <authorList>
            <person name="Gilroy R."/>
        </authorList>
    </citation>
    <scope>NUCLEOTIDE SEQUENCE</scope>
    <source>
        <strain evidence="1">ChiSjej2B20-13462</strain>
    </source>
</reference>
<evidence type="ECO:0000313" key="2">
    <source>
        <dbReference type="Proteomes" id="UP000886874"/>
    </source>
</evidence>
<sequence>MSDILVRFRPASLDIAGVFRLFLADYSLAWEREGNVHYQRPPKTLILLHGYAGDETEWVNQGQTELLCRRDNLHVVIPNGYTTFYLDRPDKGHNFCSYLGHDLMMYLRNTFGIAARREDVLIAGVSMGGFGALHTAFAYPENFGGIIALSSGLIQHEVSQMTPASGGNGIANYEYYAMTFGEPQKLLESDNNPEVLVDRMLAAGKPVPRIFMACGTEDFLLPVNEAFHQFLLDRGIDAELRIGTGKGHNYSFWNEMMEYALPKLL</sequence>
<dbReference type="AlphaFoldDB" id="A0A9D0Z5E0"/>
<dbReference type="EMBL" id="DVFN01000050">
    <property type="protein sequence ID" value="HIQ69309.1"/>
    <property type="molecule type" value="Genomic_DNA"/>
</dbReference>
<gene>
    <name evidence="1" type="ORF">IAA67_03125</name>
</gene>
<reference evidence="1" key="2">
    <citation type="journal article" date="2021" name="PeerJ">
        <title>Extensive microbial diversity within the chicken gut microbiome revealed by metagenomics and culture.</title>
        <authorList>
            <person name="Gilroy R."/>
            <person name="Ravi A."/>
            <person name="Getino M."/>
            <person name="Pursley I."/>
            <person name="Horton D.L."/>
            <person name="Alikhan N.F."/>
            <person name="Baker D."/>
            <person name="Gharbi K."/>
            <person name="Hall N."/>
            <person name="Watson M."/>
            <person name="Adriaenssens E.M."/>
            <person name="Foster-Nyarko E."/>
            <person name="Jarju S."/>
            <person name="Secka A."/>
            <person name="Antonio M."/>
            <person name="Oren A."/>
            <person name="Chaudhuri R.R."/>
            <person name="La Ragione R."/>
            <person name="Hildebrand F."/>
            <person name="Pallen M.J."/>
        </authorList>
    </citation>
    <scope>NUCLEOTIDE SEQUENCE</scope>
    <source>
        <strain evidence="1">ChiSjej2B20-13462</strain>
    </source>
</reference>